<evidence type="ECO:0000256" key="5">
    <source>
        <dbReference type="ARBA" id="ARBA00023065"/>
    </source>
</evidence>
<feature type="transmembrane region" description="Helical" evidence="9">
    <location>
        <begin position="198"/>
        <end position="219"/>
    </location>
</feature>
<evidence type="ECO:0000256" key="2">
    <source>
        <dbReference type="ARBA" id="ARBA00022448"/>
    </source>
</evidence>
<proteinExistence type="predicted"/>
<keyword evidence="13" id="KW-1185">Reference proteome</keyword>
<comment type="caution">
    <text evidence="12">The sequence shown here is derived from an EMBL/GenBank/DDBJ whole genome shotgun (WGS) entry which is preliminary data.</text>
</comment>
<dbReference type="Gene3D" id="1.10.287.70">
    <property type="match status" value="1"/>
</dbReference>
<evidence type="ECO:0000256" key="4">
    <source>
        <dbReference type="ARBA" id="ARBA00022989"/>
    </source>
</evidence>
<dbReference type="PANTHER" id="PTHR11537:SF252">
    <property type="entry name" value="POTASSIUM VOLTAGE-GATED CHANNEL PROTEIN SHAW"/>
    <property type="match status" value="1"/>
</dbReference>
<keyword evidence="5" id="KW-0406">Ion transport</keyword>
<evidence type="ECO:0000256" key="10">
    <source>
        <dbReference type="SAM" id="SignalP"/>
    </source>
</evidence>
<dbReference type="Proteomes" id="UP000698242">
    <property type="component" value="Unassembled WGS sequence"/>
</dbReference>
<dbReference type="AlphaFoldDB" id="A0A921NV62"/>
<dbReference type="InterPro" id="IPR013099">
    <property type="entry name" value="K_chnl_dom"/>
</dbReference>
<keyword evidence="7" id="KW-0407">Ion channel</keyword>
<evidence type="ECO:0000259" key="11">
    <source>
        <dbReference type="SMART" id="SM00062"/>
    </source>
</evidence>
<dbReference type="Gene3D" id="1.20.5.110">
    <property type="match status" value="1"/>
</dbReference>
<evidence type="ECO:0000256" key="9">
    <source>
        <dbReference type="SAM" id="Phobius"/>
    </source>
</evidence>
<protein>
    <submittedName>
        <fullName evidence="12">Ion transporter</fullName>
    </submittedName>
</protein>
<organism evidence="12 13">
    <name type="scientific">Profundibacterium mesophilum KAUST100406-0324</name>
    <dbReference type="NCBI Taxonomy" id="1037889"/>
    <lineage>
        <taxon>Bacteria</taxon>
        <taxon>Pseudomonadati</taxon>
        <taxon>Pseudomonadota</taxon>
        <taxon>Alphaproteobacteria</taxon>
        <taxon>Rhodobacterales</taxon>
        <taxon>Roseobacteraceae</taxon>
        <taxon>Profundibacterium</taxon>
    </lineage>
</organism>
<evidence type="ECO:0000313" key="13">
    <source>
        <dbReference type="Proteomes" id="UP000698242"/>
    </source>
</evidence>
<dbReference type="SUPFAM" id="SSF81324">
    <property type="entry name" value="Voltage-gated potassium channels"/>
    <property type="match status" value="1"/>
</dbReference>
<dbReference type="Gene3D" id="3.40.190.10">
    <property type="entry name" value="Periplasmic binding protein-like II"/>
    <property type="match status" value="2"/>
</dbReference>
<evidence type="ECO:0000256" key="8">
    <source>
        <dbReference type="SAM" id="MobiDB-lite"/>
    </source>
</evidence>
<keyword evidence="3 9" id="KW-0812">Transmembrane</keyword>
<feature type="chain" id="PRO_5036826297" evidence="10">
    <location>
        <begin position="28"/>
        <end position="413"/>
    </location>
</feature>
<keyword evidence="6 9" id="KW-0472">Membrane</keyword>
<keyword evidence="2" id="KW-0813">Transport</keyword>
<name>A0A921NV62_9RHOB</name>
<evidence type="ECO:0000256" key="6">
    <source>
        <dbReference type="ARBA" id="ARBA00023136"/>
    </source>
</evidence>
<evidence type="ECO:0000313" key="12">
    <source>
        <dbReference type="EMBL" id="KAF0675384.1"/>
    </source>
</evidence>
<dbReference type="GO" id="GO:0005251">
    <property type="term" value="F:delayed rectifier potassium channel activity"/>
    <property type="evidence" value="ECO:0007669"/>
    <property type="project" value="TreeGrafter"/>
</dbReference>
<keyword evidence="4 9" id="KW-1133">Transmembrane helix</keyword>
<reference evidence="12" key="1">
    <citation type="submission" date="2013-03" db="EMBL/GenBank/DDBJ databases">
        <title>Genome Sequence of the Profundibacterium mesophilum strain KAUST100406-0324T from Red Sea, a novel genus in the family Rhodobacteraceae.</title>
        <authorList>
            <person name="Essack M."/>
            <person name="Alam I."/>
            <person name="Lafi F."/>
            <person name="Alawi W."/>
            <person name="Kamanu F."/>
            <person name="Al-Suwailem A."/>
            <person name="Lee O.O."/>
            <person name="Xu Y."/>
            <person name="Bajic V."/>
            <person name="Qian P.-Y."/>
            <person name="Archer J."/>
        </authorList>
    </citation>
    <scope>NUCLEOTIDE SEQUENCE</scope>
    <source>
        <strain evidence="12">KAUST100406-0324</strain>
    </source>
</reference>
<dbReference type="RefSeq" id="WP_159965793.1">
    <property type="nucleotide sequence ID" value="NZ_APKE01000026.1"/>
</dbReference>
<feature type="signal peptide" evidence="10">
    <location>
        <begin position="1"/>
        <end position="27"/>
    </location>
</feature>
<dbReference type="GO" id="GO:0001508">
    <property type="term" value="P:action potential"/>
    <property type="evidence" value="ECO:0007669"/>
    <property type="project" value="TreeGrafter"/>
</dbReference>
<sequence length="413" mass="43552">MRFKSHVRAVLAAAALLAGVAALPVGAQQLEAPAEAQDRRAGELFERGGIAPSEPSPGGAGSEAASDADADGVPDGEVARLEELRPGIDVPLKVGVGHRPPYAIRTRDDAWMGLAVDYWRVMAESLGWRYDLVALDDAALESGLQNGDLDAVLALTATPRREELFDLTHPLHTATMGVTSERSTRVVSVLTGLMEWTFLRLVLGLCVLLLIVGTIIWLIERRRNTEQFSRSPLKGLGDGFWWAGVTLTTIGYGDKAPVTALGRGVAMVWMLAGLAVSSALTATIVTLADADAGVDLPESLSGRMVGVVAGSSSEVALGREGVSLRSYADLASAFAAMSEGAVDTVAGAAPALRHVVSEDGGLSARVETTALDPHYITIALAQGSPLREPLNVQILQRLTSESGWNLSLRYLDE</sequence>
<dbReference type="EMBL" id="APKE01000026">
    <property type="protein sequence ID" value="KAF0675384.1"/>
    <property type="molecule type" value="Genomic_DNA"/>
</dbReference>
<gene>
    <name evidence="12" type="ORF">PMES_02274</name>
</gene>
<dbReference type="Pfam" id="PF07885">
    <property type="entry name" value="Ion_trans_2"/>
    <property type="match status" value="1"/>
</dbReference>
<keyword evidence="10" id="KW-0732">Signal</keyword>
<dbReference type="InterPro" id="IPR001638">
    <property type="entry name" value="Solute-binding_3/MltF_N"/>
</dbReference>
<dbReference type="OrthoDB" id="9768183at2"/>
<dbReference type="PANTHER" id="PTHR11537">
    <property type="entry name" value="VOLTAGE-GATED POTASSIUM CHANNEL"/>
    <property type="match status" value="1"/>
</dbReference>
<evidence type="ECO:0000256" key="7">
    <source>
        <dbReference type="ARBA" id="ARBA00023303"/>
    </source>
</evidence>
<dbReference type="InterPro" id="IPR028325">
    <property type="entry name" value="VG_K_chnl"/>
</dbReference>
<feature type="region of interest" description="Disordered" evidence="8">
    <location>
        <begin position="47"/>
        <end position="74"/>
    </location>
</feature>
<accession>A0A921NV62</accession>
<dbReference type="SUPFAM" id="SSF53850">
    <property type="entry name" value="Periplasmic binding protein-like II"/>
    <property type="match status" value="1"/>
</dbReference>
<dbReference type="SMART" id="SM00062">
    <property type="entry name" value="PBPb"/>
    <property type="match status" value="1"/>
</dbReference>
<evidence type="ECO:0000256" key="3">
    <source>
        <dbReference type="ARBA" id="ARBA00022692"/>
    </source>
</evidence>
<feature type="compositionally biased region" description="Low complexity" evidence="8">
    <location>
        <begin position="48"/>
        <end position="65"/>
    </location>
</feature>
<comment type="subcellular location">
    <subcellularLocation>
        <location evidence="1">Membrane</location>
        <topology evidence="1">Multi-pass membrane protein</topology>
    </subcellularLocation>
</comment>
<feature type="domain" description="Solute-binding protein family 3/N-terminal" evidence="11">
    <location>
        <begin position="91"/>
        <end position="413"/>
    </location>
</feature>
<evidence type="ECO:0000256" key="1">
    <source>
        <dbReference type="ARBA" id="ARBA00004141"/>
    </source>
</evidence>
<dbReference type="PRINTS" id="PR00169">
    <property type="entry name" value="KCHANNEL"/>
</dbReference>
<dbReference type="GO" id="GO:0008076">
    <property type="term" value="C:voltage-gated potassium channel complex"/>
    <property type="evidence" value="ECO:0007669"/>
    <property type="project" value="InterPro"/>
</dbReference>